<dbReference type="PANTHER" id="PTHR11267:SF190">
    <property type="entry name" value="T-BOX TRANSCRIPTION FACTOR TBX20"/>
    <property type="match status" value="1"/>
</dbReference>
<dbReference type="PANTHER" id="PTHR11267">
    <property type="entry name" value="T-BOX PROTEIN-RELATED"/>
    <property type="match status" value="1"/>
</dbReference>
<feature type="compositionally biased region" description="Low complexity" evidence="7">
    <location>
        <begin position="616"/>
        <end position="626"/>
    </location>
</feature>
<dbReference type="FunFam" id="2.60.40.820:FF:000008">
    <property type="entry name" value="T-box transcription factor TBX20"/>
    <property type="match status" value="1"/>
</dbReference>
<evidence type="ECO:0000256" key="3">
    <source>
        <dbReference type="ARBA" id="ARBA00023125"/>
    </source>
</evidence>
<evidence type="ECO:0000313" key="10">
    <source>
        <dbReference type="RefSeq" id="XP_023170430.2"/>
    </source>
</evidence>
<proteinExistence type="predicted"/>
<dbReference type="GO" id="GO:0000785">
    <property type="term" value="C:chromatin"/>
    <property type="evidence" value="ECO:0007669"/>
    <property type="project" value="TreeGrafter"/>
</dbReference>
<dbReference type="Pfam" id="PF00907">
    <property type="entry name" value="T-box"/>
    <property type="match status" value="1"/>
</dbReference>
<dbReference type="SUPFAM" id="SSF49417">
    <property type="entry name" value="p53-like transcription factors"/>
    <property type="match status" value="1"/>
</dbReference>
<dbReference type="Proteomes" id="UP000504633">
    <property type="component" value="Unplaced"/>
</dbReference>
<dbReference type="OMA" id="CNCDDLM"/>
<dbReference type="InterPro" id="IPR036960">
    <property type="entry name" value="T-box_sf"/>
</dbReference>
<dbReference type="Gene3D" id="2.60.40.820">
    <property type="entry name" value="Transcription factor, T-box"/>
    <property type="match status" value="1"/>
</dbReference>
<keyword evidence="2" id="KW-0805">Transcription regulation</keyword>
<feature type="region of interest" description="Disordered" evidence="7">
    <location>
        <begin position="164"/>
        <end position="257"/>
    </location>
</feature>
<feature type="compositionally biased region" description="Low complexity" evidence="7">
    <location>
        <begin position="169"/>
        <end position="206"/>
    </location>
</feature>
<dbReference type="InterPro" id="IPR002070">
    <property type="entry name" value="TF_Brachyury"/>
</dbReference>
<accession>A0A6J1M1H0</accession>
<gene>
    <name evidence="10" type="primary">LOC111599109</name>
</gene>
<evidence type="ECO:0000256" key="6">
    <source>
        <dbReference type="PROSITE-ProRule" id="PRU00201"/>
    </source>
</evidence>
<dbReference type="GO" id="GO:0001708">
    <property type="term" value="P:cell fate specification"/>
    <property type="evidence" value="ECO:0007669"/>
    <property type="project" value="TreeGrafter"/>
</dbReference>
<dbReference type="SMART" id="SM00425">
    <property type="entry name" value="TBOX"/>
    <property type="match status" value="1"/>
</dbReference>
<evidence type="ECO:0000256" key="5">
    <source>
        <dbReference type="ARBA" id="ARBA00023242"/>
    </source>
</evidence>
<evidence type="ECO:0000256" key="7">
    <source>
        <dbReference type="SAM" id="MobiDB-lite"/>
    </source>
</evidence>
<comment type="caution">
    <text evidence="6">Lacks conserved residue(s) required for the propagation of feature annotation.</text>
</comment>
<dbReference type="RefSeq" id="XP_023170430.2">
    <property type="nucleotide sequence ID" value="XM_023314662.2"/>
</dbReference>
<evidence type="ECO:0000256" key="4">
    <source>
        <dbReference type="ARBA" id="ARBA00023163"/>
    </source>
</evidence>
<evidence type="ECO:0000256" key="2">
    <source>
        <dbReference type="ARBA" id="ARBA00023015"/>
    </source>
</evidence>
<feature type="compositionally biased region" description="Pro residues" evidence="7">
    <location>
        <begin position="598"/>
        <end position="615"/>
    </location>
</feature>
<dbReference type="CDD" id="cd20193">
    <property type="entry name" value="T-box_TBX20-like"/>
    <property type="match status" value="1"/>
</dbReference>
<feature type="compositionally biased region" description="Low complexity" evidence="7">
    <location>
        <begin position="214"/>
        <end position="227"/>
    </location>
</feature>
<dbReference type="AlphaFoldDB" id="A0A6J1M1H0"/>
<keyword evidence="3 6" id="KW-0238">DNA-binding</keyword>
<dbReference type="GO" id="GO:0045893">
    <property type="term" value="P:positive regulation of DNA-templated transcription"/>
    <property type="evidence" value="ECO:0007669"/>
    <property type="project" value="InterPro"/>
</dbReference>
<feature type="region of interest" description="Disordered" evidence="7">
    <location>
        <begin position="1"/>
        <end position="26"/>
    </location>
</feature>
<comment type="subcellular location">
    <subcellularLocation>
        <location evidence="1 6">Nucleus</location>
    </subcellularLocation>
</comment>
<dbReference type="PRINTS" id="PR00937">
    <property type="entry name" value="TBOX"/>
</dbReference>
<keyword evidence="9" id="KW-1185">Reference proteome</keyword>
<feature type="domain" description="T-box" evidence="8">
    <location>
        <begin position="274"/>
        <end position="465"/>
    </location>
</feature>
<dbReference type="GeneID" id="111599109"/>
<dbReference type="PROSITE" id="PS01283">
    <property type="entry name" value="TBOX_1"/>
    <property type="match status" value="1"/>
</dbReference>
<dbReference type="InterPro" id="IPR018186">
    <property type="entry name" value="TF_T-box_CS"/>
</dbReference>
<dbReference type="GO" id="GO:0007507">
    <property type="term" value="P:heart development"/>
    <property type="evidence" value="ECO:0007669"/>
    <property type="project" value="TreeGrafter"/>
</dbReference>
<dbReference type="GO" id="GO:0000978">
    <property type="term" value="F:RNA polymerase II cis-regulatory region sequence-specific DNA binding"/>
    <property type="evidence" value="ECO:0007669"/>
    <property type="project" value="InterPro"/>
</dbReference>
<dbReference type="GO" id="GO:0005634">
    <property type="term" value="C:nucleus"/>
    <property type="evidence" value="ECO:0007669"/>
    <property type="project" value="UniProtKB-SubCell"/>
</dbReference>
<evidence type="ECO:0000313" key="9">
    <source>
        <dbReference type="Proteomes" id="UP000504633"/>
    </source>
</evidence>
<dbReference type="KEGG" id="dhe:111599109"/>
<dbReference type="OrthoDB" id="7442607at2759"/>
<feature type="compositionally biased region" description="Polar residues" evidence="7">
    <location>
        <begin position="98"/>
        <end position="121"/>
    </location>
</feature>
<evidence type="ECO:0000256" key="1">
    <source>
        <dbReference type="ARBA" id="ARBA00004123"/>
    </source>
</evidence>
<dbReference type="InterPro" id="IPR001699">
    <property type="entry name" value="TF_T-box"/>
</dbReference>
<dbReference type="InterPro" id="IPR008967">
    <property type="entry name" value="p53-like_TF_DNA-bd_sf"/>
</dbReference>
<dbReference type="PRINTS" id="PR00938">
    <property type="entry name" value="BRACHYURY"/>
</dbReference>
<name>A0A6J1M1H0_DROHY</name>
<dbReference type="GO" id="GO:0000981">
    <property type="term" value="F:DNA-binding transcription factor activity, RNA polymerase II-specific"/>
    <property type="evidence" value="ECO:0007669"/>
    <property type="project" value="TreeGrafter"/>
</dbReference>
<organism evidence="9 10">
    <name type="scientific">Drosophila hydei</name>
    <name type="common">Fruit fly</name>
    <dbReference type="NCBI Taxonomy" id="7224"/>
    <lineage>
        <taxon>Eukaryota</taxon>
        <taxon>Metazoa</taxon>
        <taxon>Ecdysozoa</taxon>
        <taxon>Arthropoda</taxon>
        <taxon>Hexapoda</taxon>
        <taxon>Insecta</taxon>
        <taxon>Pterygota</taxon>
        <taxon>Neoptera</taxon>
        <taxon>Endopterygota</taxon>
        <taxon>Diptera</taxon>
        <taxon>Brachycera</taxon>
        <taxon>Muscomorpha</taxon>
        <taxon>Ephydroidea</taxon>
        <taxon>Drosophilidae</taxon>
        <taxon>Drosophila</taxon>
    </lineage>
</organism>
<reference evidence="10" key="1">
    <citation type="submission" date="2025-08" db="UniProtKB">
        <authorList>
            <consortium name="RefSeq"/>
        </authorList>
    </citation>
    <scope>IDENTIFICATION</scope>
    <source>
        <strain evidence="10">15085-1641.00</strain>
        <tissue evidence="10">Whole body</tissue>
    </source>
</reference>
<dbReference type="InterPro" id="IPR046360">
    <property type="entry name" value="T-box_DNA-bd"/>
</dbReference>
<sequence length="665" mass="72115">MLLSNQPANAKPQPTSPSPTAPQSFKVKLQQQIAATAAAAAAAAAAATIANGNSSNNNNNSSSHHHHHLNNHQHHQHNISFATDFSIAAIMARGGNPAPSNSREPSERSLSPLSVERYSTQDADDDVDVDVVDCSDSETPTAAAAAAAAAATAAAAAAAAQQHARHALRVAQHQQQQQQQQQRQQTHATTNKQRQQLQHNNNNHSKSSSHRGRATSTPTAAAATTATPSPPPARAAHSPSEDERLSPEEPAQLPTPKILGTCNCDDLLPVQCHLETKELWDKFHELGTEMIITKTGRRMFPTVRVSFSGPLRQIQPPDRYAVLLDIVPLDSRRYRYAYHRSSWLVAGKADPPPPARIYAHPDSPISPEALRKQVVSFEKVKLTNNEMDKSGQVVLNSMHRYQPRIHLVRLSHGQSIPGNPKELQDMDHKTFVFPETVFTAVTAYQNQLITKLKIDSNPFAKGFRDSSRLTDFDRDPMDSFFFDQHMRAAPLRFFPDPLMAQLTPQEADAASLALLEKARQHLQMFGRSPYTEMLLPHLYQRAAPPAPPPPHPSASLGAFQLGMWQQQWPQLTAGFLASANQQAAFAAAAAAAAGVSRTPPPPPPAAAVNAPPAPATPTSSCGSASPDLRIKTQLGHYPQRFSPYQVPQHAQPGSSPSPSLRADSP</sequence>
<protein>
    <submittedName>
        <fullName evidence="10">T-box protein H15</fullName>
    </submittedName>
</protein>
<feature type="region of interest" description="Disordered" evidence="7">
    <location>
        <begin position="594"/>
        <end position="665"/>
    </location>
</feature>
<feature type="region of interest" description="Disordered" evidence="7">
    <location>
        <begin position="92"/>
        <end position="127"/>
    </location>
</feature>
<dbReference type="CTD" id="109804"/>
<evidence type="ECO:0000259" key="8">
    <source>
        <dbReference type="PROSITE" id="PS50252"/>
    </source>
</evidence>
<dbReference type="PROSITE" id="PS50252">
    <property type="entry name" value="TBOX_3"/>
    <property type="match status" value="1"/>
</dbReference>
<keyword evidence="4" id="KW-0804">Transcription</keyword>
<feature type="region of interest" description="Disordered" evidence="7">
    <location>
        <begin position="52"/>
        <end position="76"/>
    </location>
</feature>
<keyword evidence="5 6" id="KW-0539">Nucleus</keyword>
<feature type="compositionally biased region" description="Low complexity" evidence="7">
    <location>
        <begin position="52"/>
        <end position="62"/>
    </location>
</feature>
<feature type="compositionally biased region" description="Basic residues" evidence="7">
    <location>
        <begin position="63"/>
        <end position="76"/>
    </location>
</feature>